<proteinExistence type="predicted"/>
<dbReference type="GO" id="GO:0005794">
    <property type="term" value="C:Golgi apparatus"/>
    <property type="evidence" value="ECO:0000266"/>
    <property type="project" value="GeneDB"/>
</dbReference>
<feature type="coiled-coil region" evidence="1">
    <location>
        <begin position="439"/>
        <end position="490"/>
    </location>
</feature>
<accession>Q4QGA6</accession>
<dbReference type="KEGG" id="lma:LMJF_13_0480"/>
<keyword evidence="1" id="KW-0175">Coiled coil</keyword>
<dbReference type="EMBL" id="FR796409">
    <property type="protein sequence ID" value="CAJ02552.1"/>
    <property type="molecule type" value="Genomic_DNA"/>
</dbReference>
<feature type="coiled-coil region" evidence="1">
    <location>
        <begin position="343"/>
        <end position="370"/>
    </location>
</feature>
<feature type="coiled-coil region" evidence="1">
    <location>
        <begin position="33"/>
        <end position="74"/>
    </location>
</feature>
<organism evidence="3 4">
    <name type="scientific">Leishmania major</name>
    <dbReference type="NCBI Taxonomy" id="5664"/>
    <lineage>
        <taxon>Eukaryota</taxon>
        <taxon>Discoba</taxon>
        <taxon>Euglenozoa</taxon>
        <taxon>Kinetoplastea</taxon>
        <taxon>Metakinetoplastina</taxon>
        <taxon>Trypanosomatida</taxon>
        <taxon>Trypanosomatidae</taxon>
        <taxon>Leishmaniinae</taxon>
        <taxon>Leishmania</taxon>
    </lineage>
</organism>
<dbReference type="OMA" id="SATWKAE"/>
<dbReference type="Proteomes" id="UP000000542">
    <property type="component" value="Chromosome 13"/>
</dbReference>
<reference evidence="3 4" key="2">
    <citation type="journal article" date="2011" name="Genome Res.">
        <title>Chromosome and gene copy number variation allow major structural change between species and strains of Leishmania.</title>
        <authorList>
            <person name="Rogers M.B."/>
            <person name="Hilley J.D."/>
            <person name="Dickens N.J."/>
            <person name="Wilkes J."/>
            <person name="Bates P.A."/>
            <person name="Depledge D.P."/>
            <person name="Harris D."/>
            <person name="Her Y."/>
            <person name="Herzyk P."/>
            <person name="Imamura H."/>
            <person name="Otto T.D."/>
            <person name="Sanders M."/>
            <person name="Seeger K."/>
            <person name="Dujardin J.C."/>
            <person name="Berriman M."/>
            <person name="Smith D.F."/>
            <person name="Hertz-Fowler C."/>
            <person name="Mottram J.C."/>
        </authorList>
    </citation>
    <scope>NUCLEOTIDE SEQUENCE [LARGE SCALE GENOMIC DNA]</scope>
    <source>
        <strain evidence="4">MHOM/IL/81/Friedlin</strain>
    </source>
</reference>
<dbReference type="AlphaFoldDB" id="Q4QGA6"/>
<dbReference type="VEuPathDB" id="TriTrypDB:LMJLV39_130008800"/>
<reference evidence="3 4" key="1">
    <citation type="journal article" date="2005" name="Science">
        <title>The genome of the kinetoplastid parasite, Leishmania major.</title>
        <authorList>
            <person name="Ivens A.C."/>
            <person name="Peacock C.S."/>
            <person name="Worthey E.A."/>
            <person name="Murphy L."/>
            <person name="Aggarwal G."/>
            <person name="Berriman M."/>
            <person name="Sisk E."/>
            <person name="Rajandream M.A."/>
            <person name="Adlem E."/>
            <person name="Aert R."/>
            <person name="Anupama A."/>
            <person name="Apostolou Z."/>
            <person name="Attipoe P."/>
            <person name="Bason N."/>
            <person name="Bauser C."/>
            <person name="Beck A."/>
            <person name="Beverley S.M."/>
            <person name="Bianchettin G."/>
            <person name="Borzym K."/>
            <person name="Bothe G."/>
            <person name="Bruschi C.V."/>
            <person name="Collins M."/>
            <person name="Cadag E."/>
            <person name="Ciarloni L."/>
            <person name="Clayton C."/>
            <person name="Coulson R.M."/>
            <person name="Cronin A."/>
            <person name="Cruz A.K."/>
            <person name="Davies R.M."/>
            <person name="De Gaudenzi J."/>
            <person name="Dobson D.E."/>
            <person name="Duesterhoeft A."/>
            <person name="Fazelina G."/>
            <person name="Fosker N."/>
            <person name="Frasch A.C."/>
            <person name="Fraser A."/>
            <person name="Fuchs M."/>
            <person name="Gabel C."/>
            <person name="Goble A."/>
            <person name="Goffeau A."/>
            <person name="Harris D."/>
            <person name="Hertz-Fowler C."/>
            <person name="Hilbert H."/>
            <person name="Horn D."/>
            <person name="Huang Y."/>
            <person name="Klages S."/>
            <person name="Knights A."/>
            <person name="Kube M."/>
            <person name="Larke N."/>
            <person name="Litvin L."/>
            <person name="Lord A."/>
            <person name="Louie T."/>
            <person name="Marra M."/>
            <person name="Masuy D."/>
            <person name="Matthews K."/>
            <person name="Michaeli S."/>
            <person name="Mottram J.C."/>
            <person name="Muller-Auer S."/>
            <person name="Munden H."/>
            <person name="Nelson S."/>
            <person name="Norbertczak H."/>
            <person name="Oliver K."/>
            <person name="O'neil S."/>
            <person name="Pentony M."/>
            <person name="Pohl T.M."/>
            <person name="Price C."/>
            <person name="Purnelle B."/>
            <person name="Quail M.A."/>
            <person name="Rabbinowitsch E."/>
            <person name="Reinhardt R."/>
            <person name="Rieger M."/>
            <person name="Rinta J."/>
            <person name="Robben J."/>
            <person name="Robertson L."/>
            <person name="Ruiz J.C."/>
            <person name="Rutter S."/>
            <person name="Saunders D."/>
            <person name="Schafer M."/>
            <person name="Schein J."/>
            <person name="Schwartz D.C."/>
            <person name="Seeger K."/>
            <person name="Seyler A."/>
            <person name="Sharp S."/>
            <person name="Shin H."/>
            <person name="Sivam D."/>
            <person name="Squares R."/>
            <person name="Squares S."/>
            <person name="Tosato V."/>
            <person name="Vogt C."/>
            <person name="Volckaert G."/>
            <person name="Wambutt R."/>
            <person name="Warren T."/>
            <person name="Wedler H."/>
            <person name="Woodward J."/>
            <person name="Zhou S."/>
            <person name="Zimmermann W."/>
            <person name="Smith D.F."/>
            <person name="Blackwell J.M."/>
            <person name="Stuart K.D."/>
            <person name="Barrell B."/>
            <person name="Myler P.J."/>
        </authorList>
    </citation>
    <scope>NUCLEOTIDE SEQUENCE [LARGE SCALE GENOMIC DNA]</scope>
    <source>
        <strain evidence="4">MHOM/IL/81/Friedlin</strain>
    </source>
</reference>
<dbReference type="GeneID" id="5650077"/>
<feature type="coiled-coil region" evidence="1">
    <location>
        <begin position="198"/>
        <end position="303"/>
    </location>
</feature>
<dbReference type="Gene3D" id="1.20.5.1700">
    <property type="match status" value="1"/>
</dbReference>
<feature type="region of interest" description="Disordered" evidence="2">
    <location>
        <begin position="1"/>
        <end position="23"/>
    </location>
</feature>
<dbReference type="RefSeq" id="XP_001681792.1">
    <property type="nucleotide sequence ID" value="XM_001681740.1"/>
</dbReference>
<dbReference type="eggNOG" id="ENOG502S9WK">
    <property type="taxonomic scope" value="Eukaryota"/>
</dbReference>
<evidence type="ECO:0000256" key="2">
    <source>
        <dbReference type="SAM" id="MobiDB-lite"/>
    </source>
</evidence>
<dbReference type="HOGENOM" id="CLU_522224_0_0_1"/>
<dbReference type="InParanoid" id="Q4QGA6"/>
<name>Q4QGA6_LEIMA</name>
<dbReference type="VEuPathDB" id="TriTrypDB:LMJFC_130010100"/>
<evidence type="ECO:0008006" key="5">
    <source>
        <dbReference type="Google" id="ProtNLM"/>
    </source>
</evidence>
<feature type="coiled-coil region" evidence="1">
    <location>
        <begin position="99"/>
        <end position="168"/>
    </location>
</feature>
<dbReference type="VEuPathDB" id="TriTrypDB:LmjF.13.0480"/>
<dbReference type="PANTHER" id="PTHR18867">
    <property type="entry name" value="RAD50"/>
    <property type="match status" value="1"/>
</dbReference>
<evidence type="ECO:0000256" key="1">
    <source>
        <dbReference type="SAM" id="Coils"/>
    </source>
</evidence>
<gene>
    <name evidence="3" type="ORF">LMJF_13_0480</name>
</gene>
<sequence>MSFPPSPSLLAATGPSPPPSSAVAGEFSDIRQLLRFQQQLAEEMENVAKLQRQNASLKDRVSALEEQLAGATSSLARTGDCEQQISLLIERLGKEKERHKAVAEERNQLKDHLQDLEEEVEEYRTREEGWISGQERQQENEIAAQQRIAQLENDMRSCNAIVDNLTTQLTEAKHLNGVLQNQVKELKVSYSAQLDTVKESSSETVDQLRQEVEQLRSSLQNLSTEYDTRTAELEREVQNANMHAHQAEARLSEMALGSVNTLQDLRSELEDSQRSSATWKAEAQKARHEYTTLLEQYASLKRSRAAAEADLRDRLSYESNTVSALRKGIREWEDRYLALQESVGATQTEIEEQRKTIMQLEATIQKLKASGSDMLSPSQSEVVVSTNAPPVKASFSEPSLSGLPLDEILGRRLMPAPPLNPFMSMERPAWSDSRDRKTRERLEQEVVRQSAELERVRAAVADAEVWKAKYDRLQEEHDLLLQLYGQLEEDVSALRKNGAGILSADAAATSSTSGSVSAAAVP</sequence>
<dbReference type="SUPFAM" id="SSF57997">
    <property type="entry name" value="Tropomyosin"/>
    <property type="match status" value="1"/>
</dbReference>
<dbReference type="VEuPathDB" id="TriTrypDB:LMJSD75_130008900"/>
<dbReference type="PANTHER" id="PTHR18867:SF12">
    <property type="entry name" value="DNA REPAIR PROTEIN RAD50"/>
    <property type="match status" value="1"/>
</dbReference>
<keyword evidence="4" id="KW-1185">Reference proteome</keyword>
<evidence type="ECO:0000313" key="3">
    <source>
        <dbReference type="EMBL" id="CAJ02552.1"/>
    </source>
</evidence>
<protein>
    <recommendedName>
        <fullName evidence="5">TATA element modulatory factor 1 TATA binding domain-containing protein</fullName>
    </recommendedName>
</protein>
<evidence type="ECO:0000313" key="4">
    <source>
        <dbReference type="Proteomes" id="UP000000542"/>
    </source>
</evidence>